<dbReference type="InterPro" id="IPR036388">
    <property type="entry name" value="WH-like_DNA-bd_sf"/>
</dbReference>
<dbReference type="InterPro" id="IPR015424">
    <property type="entry name" value="PyrdxlP-dep_Trfase"/>
</dbReference>
<dbReference type="InterPro" id="IPR051446">
    <property type="entry name" value="HTH_trans_reg/aminotransferase"/>
</dbReference>
<name>A0ABT3QXA2_9HYPH</name>
<comment type="caution">
    <text evidence="7">The sequence shown here is derived from an EMBL/GenBank/DDBJ whole genome shotgun (WGS) entry which is preliminary data.</text>
</comment>
<dbReference type="EMBL" id="JAPEVI010000002">
    <property type="protein sequence ID" value="MCX2721575.1"/>
    <property type="molecule type" value="Genomic_DNA"/>
</dbReference>
<keyword evidence="5" id="KW-0804">Transcription</keyword>
<keyword evidence="4" id="KW-0238">DNA-binding</keyword>
<dbReference type="Proteomes" id="UP001300261">
    <property type="component" value="Unassembled WGS sequence"/>
</dbReference>
<keyword evidence="7" id="KW-0808">Transferase</keyword>
<keyword evidence="3" id="KW-0805">Transcription regulation</keyword>
<gene>
    <name evidence="7" type="ORF">ON753_04015</name>
</gene>
<dbReference type="InterPro" id="IPR036390">
    <property type="entry name" value="WH_DNA-bd_sf"/>
</dbReference>
<dbReference type="CDD" id="cd07377">
    <property type="entry name" value="WHTH_GntR"/>
    <property type="match status" value="1"/>
</dbReference>
<evidence type="ECO:0000259" key="6">
    <source>
        <dbReference type="PROSITE" id="PS50949"/>
    </source>
</evidence>
<evidence type="ECO:0000256" key="5">
    <source>
        <dbReference type="ARBA" id="ARBA00023163"/>
    </source>
</evidence>
<accession>A0ABT3QXA2</accession>
<dbReference type="PROSITE" id="PS50949">
    <property type="entry name" value="HTH_GNTR"/>
    <property type="match status" value="1"/>
</dbReference>
<dbReference type="SMART" id="SM00345">
    <property type="entry name" value="HTH_GNTR"/>
    <property type="match status" value="1"/>
</dbReference>
<evidence type="ECO:0000313" key="7">
    <source>
        <dbReference type="EMBL" id="MCX2721575.1"/>
    </source>
</evidence>
<dbReference type="InterPro" id="IPR000524">
    <property type="entry name" value="Tscrpt_reg_HTH_GntR"/>
</dbReference>
<organism evidence="7 8">
    <name type="scientific">Roseibium salinum</name>
    <dbReference type="NCBI Taxonomy" id="1604349"/>
    <lineage>
        <taxon>Bacteria</taxon>
        <taxon>Pseudomonadati</taxon>
        <taxon>Pseudomonadota</taxon>
        <taxon>Alphaproteobacteria</taxon>
        <taxon>Hyphomicrobiales</taxon>
        <taxon>Stappiaceae</taxon>
        <taxon>Roseibium</taxon>
    </lineage>
</organism>
<comment type="similarity">
    <text evidence="1">In the C-terminal section; belongs to the class-I pyridoxal-phosphate-dependent aminotransferase family.</text>
</comment>
<evidence type="ECO:0000256" key="1">
    <source>
        <dbReference type="ARBA" id="ARBA00005384"/>
    </source>
</evidence>
<feature type="domain" description="HTH gntR-type" evidence="6">
    <location>
        <begin position="6"/>
        <end position="74"/>
    </location>
</feature>
<dbReference type="Gene3D" id="3.90.1150.10">
    <property type="entry name" value="Aspartate Aminotransferase, domain 1"/>
    <property type="match status" value="1"/>
</dbReference>
<dbReference type="SUPFAM" id="SSF53383">
    <property type="entry name" value="PLP-dependent transferases"/>
    <property type="match status" value="1"/>
</dbReference>
<dbReference type="InterPro" id="IPR015422">
    <property type="entry name" value="PyrdxlP-dep_Trfase_small"/>
</dbReference>
<keyword evidence="2" id="KW-0663">Pyridoxal phosphate</keyword>
<proteinExistence type="inferred from homology"/>
<keyword evidence="8" id="KW-1185">Reference proteome</keyword>
<reference evidence="7 8" key="1">
    <citation type="journal article" date="2016" name="Int. J. Syst. Evol. Microbiol.">
        <title>Labrenzia salina sp. nov., isolated from the rhizosphere of the halophyte Arthrocnemum macrostachyum.</title>
        <authorList>
            <person name="Camacho M."/>
            <person name="Redondo-Gomez S."/>
            <person name="Rodriguez-Llorente I."/>
            <person name="Rohde M."/>
            <person name="Sproer C."/>
            <person name="Schumann P."/>
            <person name="Klenk H.P."/>
            <person name="Montero-Calasanz M.D.C."/>
        </authorList>
    </citation>
    <scope>NUCLEOTIDE SEQUENCE [LARGE SCALE GENOMIC DNA]</scope>
    <source>
        <strain evidence="7 8">DSM 29163</strain>
    </source>
</reference>
<dbReference type="PANTHER" id="PTHR46577">
    <property type="entry name" value="HTH-TYPE TRANSCRIPTIONAL REGULATORY PROTEIN GABR"/>
    <property type="match status" value="1"/>
</dbReference>
<evidence type="ECO:0000313" key="8">
    <source>
        <dbReference type="Proteomes" id="UP001300261"/>
    </source>
</evidence>
<dbReference type="RefSeq" id="WP_265961268.1">
    <property type="nucleotide sequence ID" value="NZ_JAPEVI010000002.1"/>
</dbReference>
<dbReference type="InterPro" id="IPR015421">
    <property type="entry name" value="PyrdxlP-dep_Trfase_major"/>
</dbReference>
<dbReference type="CDD" id="cd00609">
    <property type="entry name" value="AAT_like"/>
    <property type="match status" value="1"/>
</dbReference>
<keyword evidence="7" id="KW-0032">Aminotransferase</keyword>
<evidence type="ECO:0000256" key="4">
    <source>
        <dbReference type="ARBA" id="ARBA00023125"/>
    </source>
</evidence>
<protein>
    <submittedName>
        <fullName evidence="7">PLP-dependent aminotransferase family protein</fullName>
    </submittedName>
</protein>
<dbReference type="Pfam" id="PF00155">
    <property type="entry name" value="Aminotran_1_2"/>
    <property type="match status" value="1"/>
</dbReference>
<dbReference type="Gene3D" id="3.40.640.10">
    <property type="entry name" value="Type I PLP-dependent aspartate aminotransferase-like (Major domain)"/>
    <property type="match status" value="1"/>
</dbReference>
<dbReference type="GO" id="GO:0008483">
    <property type="term" value="F:transaminase activity"/>
    <property type="evidence" value="ECO:0007669"/>
    <property type="project" value="UniProtKB-KW"/>
</dbReference>
<dbReference type="SUPFAM" id="SSF46785">
    <property type="entry name" value="Winged helix' DNA-binding domain"/>
    <property type="match status" value="1"/>
</dbReference>
<dbReference type="Gene3D" id="1.10.10.10">
    <property type="entry name" value="Winged helix-like DNA-binding domain superfamily/Winged helix DNA-binding domain"/>
    <property type="match status" value="1"/>
</dbReference>
<evidence type="ECO:0000256" key="3">
    <source>
        <dbReference type="ARBA" id="ARBA00023015"/>
    </source>
</evidence>
<sequence>MNDVSLTKTEMLMNSLRDRIASRALGPGDRMPSIRRFARTMGVSPSTVVEAYDRLAAEGIIHARRGSGFYVTGRNLPPMKVAEMGATRPRNVDPFWVSRQSLDPRPGALQPGCGWLPENWMPHNELRKGLRALAKSGEAVLTNYAGAHGSLALRQYLLGRFAEENLPAAPEQVMLTASASQAMDLICRLLLQPGDTVLVDDPGYFNFHALLQAHRVRLVGVPYTPDGPDLDAFEVILTDNTARLYLTNSALHNPTGATISPQVAYRLLTLAGAHDLTIVEDDTFADLEPDPSPRLAVLDGLNRVLKIGGFSKTLSASIRCGYIAGGADWIDALVDLQVATSFGGPSPVAAELLAGVLSGGSYRKHLVEIRGRLSSARKSAAARLAPLGITPWTQPRGGFYLWCRFPEGIDTGEVAKHCAQENVILAPGNVFSPSQSAASFMRFNVAQMADKRVLHVLENAMAAR</sequence>
<evidence type="ECO:0000256" key="2">
    <source>
        <dbReference type="ARBA" id="ARBA00022898"/>
    </source>
</evidence>
<dbReference type="Pfam" id="PF00392">
    <property type="entry name" value="GntR"/>
    <property type="match status" value="1"/>
</dbReference>
<dbReference type="PANTHER" id="PTHR46577:SF2">
    <property type="entry name" value="TRANSCRIPTIONAL REGULATORY PROTEIN"/>
    <property type="match status" value="1"/>
</dbReference>
<dbReference type="InterPro" id="IPR004839">
    <property type="entry name" value="Aminotransferase_I/II_large"/>
</dbReference>